<comment type="function">
    <text evidence="8">Catalyzes the transfer of a phosphate group to glutamate to form L-glutamate 5-phosphate.</text>
</comment>
<dbReference type="GO" id="GO:0005829">
    <property type="term" value="C:cytosol"/>
    <property type="evidence" value="ECO:0007669"/>
    <property type="project" value="TreeGrafter"/>
</dbReference>
<evidence type="ECO:0000256" key="7">
    <source>
        <dbReference type="ARBA" id="ARBA00022840"/>
    </source>
</evidence>
<sequence length="267" mass="29331">MERDFIKDYQRIVIKIGTNSIMQSQKKVNYQKIDRLAYVCSSLQQAGKEVILVTSGAIGVGASTLNYDVYPSTIAEQQALAAFGQSILMGHYSRFFQNYNQHVGQILLTRDVIDFPESLHNVRTALDTLLAKNIIPIINENDAIAVDELDHQTKFGDNDTLSAIVARVVDAELLIILSDVEGLFTDNPMRNPEAVMLDHVPAITEEVEIMASGKGSEFSKGGMLTKIRAAEHMLAVGKAMIVTSSDEPAKLFNILAGEKIGTLFKAE</sequence>
<dbReference type="Proteomes" id="UP000430975">
    <property type="component" value="Unassembled WGS sequence"/>
</dbReference>
<feature type="domain" description="Aspartate/glutamate/uridylate kinase" evidence="9">
    <location>
        <begin position="10"/>
        <end position="242"/>
    </location>
</feature>
<keyword evidence="2 8" id="KW-0028">Amino-acid biosynthesis</keyword>
<dbReference type="InterPro" id="IPR019797">
    <property type="entry name" value="Glutamate_5-kinase_CS"/>
</dbReference>
<dbReference type="Pfam" id="PF00696">
    <property type="entry name" value="AA_kinase"/>
    <property type="match status" value="1"/>
</dbReference>
<dbReference type="EC" id="2.7.2.11" evidence="8"/>
<comment type="catalytic activity">
    <reaction evidence="8">
        <text>L-glutamate + ATP = L-glutamyl 5-phosphate + ADP</text>
        <dbReference type="Rhea" id="RHEA:14877"/>
        <dbReference type="ChEBI" id="CHEBI:29985"/>
        <dbReference type="ChEBI" id="CHEBI:30616"/>
        <dbReference type="ChEBI" id="CHEBI:58274"/>
        <dbReference type="ChEBI" id="CHEBI:456216"/>
        <dbReference type="EC" id="2.7.2.11"/>
    </reaction>
</comment>
<keyword evidence="6 8" id="KW-0418">Kinase</keyword>
<dbReference type="InterPro" id="IPR001048">
    <property type="entry name" value="Asp/Glu/Uridylate_kinase"/>
</dbReference>
<dbReference type="InterPro" id="IPR036393">
    <property type="entry name" value="AceGlu_kinase-like_sf"/>
</dbReference>
<name>A0A6I2GK66_9LACT</name>
<dbReference type="GO" id="GO:0005524">
    <property type="term" value="F:ATP binding"/>
    <property type="evidence" value="ECO:0007669"/>
    <property type="project" value="UniProtKB-KW"/>
</dbReference>
<dbReference type="InterPro" id="IPR041739">
    <property type="entry name" value="G5K_ProB"/>
</dbReference>
<dbReference type="PROSITE" id="PS00902">
    <property type="entry name" value="GLUTAMATE_5_KINASE"/>
    <property type="match status" value="1"/>
</dbReference>
<dbReference type="GO" id="GO:0004349">
    <property type="term" value="F:glutamate 5-kinase activity"/>
    <property type="evidence" value="ECO:0007669"/>
    <property type="project" value="UniProtKB-UniRule"/>
</dbReference>
<feature type="binding site" evidence="8">
    <location>
        <position position="15"/>
    </location>
    <ligand>
        <name>ATP</name>
        <dbReference type="ChEBI" id="CHEBI:30616"/>
    </ligand>
</feature>
<dbReference type="InterPro" id="IPR011529">
    <property type="entry name" value="Glu_5kinase"/>
</dbReference>
<evidence type="ECO:0000313" key="11">
    <source>
        <dbReference type="Proteomes" id="UP000430975"/>
    </source>
</evidence>
<comment type="subcellular location">
    <subcellularLocation>
        <location evidence="8">Cytoplasm</location>
    </subcellularLocation>
</comment>
<feature type="binding site" evidence="8">
    <location>
        <begin position="178"/>
        <end position="179"/>
    </location>
    <ligand>
        <name>ATP</name>
        <dbReference type="ChEBI" id="CHEBI:30616"/>
    </ligand>
</feature>
<dbReference type="InterPro" id="IPR001057">
    <property type="entry name" value="Glu/AcGlu_kinase"/>
</dbReference>
<evidence type="ECO:0000256" key="5">
    <source>
        <dbReference type="ARBA" id="ARBA00022741"/>
    </source>
</evidence>
<keyword evidence="3 8" id="KW-0641">Proline biosynthesis</keyword>
<dbReference type="CDD" id="cd04242">
    <property type="entry name" value="AAK_G5K_ProB"/>
    <property type="match status" value="1"/>
</dbReference>
<dbReference type="PANTHER" id="PTHR43654:SF1">
    <property type="entry name" value="ISOPENTENYL PHOSPHATE KINASE"/>
    <property type="match status" value="1"/>
</dbReference>
<comment type="caution">
    <text evidence="10">The sequence shown here is derived from an EMBL/GenBank/DDBJ whole genome shotgun (WGS) entry which is preliminary data.</text>
</comment>
<dbReference type="PIRSF" id="PIRSF000729">
    <property type="entry name" value="GK"/>
    <property type="match status" value="1"/>
</dbReference>
<dbReference type="AlphaFoldDB" id="A0A6I2GK66"/>
<evidence type="ECO:0000256" key="4">
    <source>
        <dbReference type="ARBA" id="ARBA00022679"/>
    </source>
</evidence>
<accession>A0A6I2GK66</accession>
<keyword evidence="5 8" id="KW-0547">Nucleotide-binding</keyword>
<feature type="binding site" evidence="8">
    <location>
        <position position="55"/>
    </location>
    <ligand>
        <name>substrate</name>
    </ligand>
</feature>
<gene>
    <name evidence="8 10" type="primary">proB</name>
    <name evidence="10" type="ORF">GIY09_10280</name>
</gene>
<comment type="caution">
    <text evidence="8">Lacks conserved residue(s) required for the propagation of feature annotation.</text>
</comment>
<dbReference type="SUPFAM" id="SSF53633">
    <property type="entry name" value="Carbamate kinase-like"/>
    <property type="match status" value="1"/>
</dbReference>
<organism evidence="10 11">
    <name type="scientific">Fundicoccus ignavus</name>
    <dbReference type="NCBI Taxonomy" id="2664442"/>
    <lineage>
        <taxon>Bacteria</taxon>
        <taxon>Bacillati</taxon>
        <taxon>Bacillota</taxon>
        <taxon>Bacilli</taxon>
        <taxon>Lactobacillales</taxon>
        <taxon>Aerococcaceae</taxon>
        <taxon>Fundicoccus</taxon>
    </lineage>
</organism>
<evidence type="ECO:0000256" key="2">
    <source>
        <dbReference type="ARBA" id="ARBA00022605"/>
    </source>
</evidence>
<evidence type="ECO:0000259" key="9">
    <source>
        <dbReference type="Pfam" id="PF00696"/>
    </source>
</evidence>
<feature type="binding site" evidence="8">
    <location>
        <position position="158"/>
    </location>
    <ligand>
        <name>substrate</name>
    </ligand>
</feature>
<dbReference type="EMBL" id="WJQS01000010">
    <property type="protein sequence ID" value="MRI86232.1"/>
    <property type="molecule type" value="Genomic_DNA"/>
</dbReference>
<dbReference type="PRINTS" id="PR00474">
    <property type="entry name" value="GLU5KINASE"/>
</dbReference>
<dbReference type="RefSeq" id="WP_153863935.1">
    <property type="nucleotide sequence ID" value="NZ_WJQS01000010.1"/>
</dbReference>
<comment type="pathway">
    <text evidence="8">Amino-acid biosynthesis; L-proline biosynthesis; L-glutamate 5-semialdehyde from L-glutamate: step 1/2.</text>
</comment>
<dbReference type="PANTHER" id="PTHR43654">
    <property type="entry name" value="GLUTAMATE 5-KINASE"/>
    <property type="match status" value="1"/>
</dbReference>
<dbReference type="InterPro" id="IPR005715">
    <property type="entry name" value="Glu_5kinase/COase_Synthase"/>
</dbReference>
<feature type="binding site" evidence="8">
    <location>
        <position position="142"/>
    </location>
    <ligand>
        <name>substrate</name>
    </ligand>
</feature>
<reference evidence="10 11" key="1">
    <citation type="submission" date="2019-11" db="EMBL/GenBank/DDBJ databases">
        <title>Characterisation of Fundicoccus ignavus gen. nov. sp. nov., a novel genus of the family Aerococcaceae isolated from bulk tank milk.</title>
        <authorList>
            <person name="Siebert A."/>
            <person name="Huptas C."/>
            <person name="Wenning M."/>
            <person name="Scherer S."/>
            <person name="Doll E.V."/>
        </authorList>
    </citation>
    <scope>NUCLEOTIDE SEQUENCE [LARGE SCALE GENOMIC DNA]</scope>
    <source>
        <strain evidence="10 11">WS4759</strain>
    </source>
</reference>
<evidence type="ECO:0000313" key="10">
    <source>
        <dbReference type="EMBL" id="MRI86232.1"/>
    </source>
</evidence>
<dbReference type="UniPathway" id="UPA00098">
    <property type="reaction ID" value="UER00359"/>
</dbReference>
<evidence type="ECO:0000256" key="8">
    <source>
        <dbReference type="HAMAP-Rule" id="MF_00456"/>
    </source>
</evidence>
<evidence type="ECO:0000256" key="1">
    <source>
        <dbReference type="ARBA" id="ARBA00022490"/>
    </source>
</evidence>
<proteinExistence type="inferred from homology"/>
<keyword evidence="7 8" id="KW-0067">ATP-binding</keyword>
<keyword evidence="11" id="KW-1185">Reference proteome</keyword>
<evidence type="ECO:0000256" key="3">
    <source>
        <dbReference type="ARBA" id="ARBA00022650"/>
    </source>
</evidence>
<comment type="similarity">
    <text evidence="8">Belongs to the glutamate 5-kinase family.</text>
</comment>
<keyword evidence="1 8" id="KW-0963">Cytoplasm</keyword>
<dbReference type="NCBIfam" id="TIGR01027">
    <property type="entry name" value="proB"/>
    <property type="match status" value="1"/>
</dbReference>
<keyword evidence="4 8" id="KW-0808">Transferase</keyword>
<evidence type="ECO:0000256" key="6">
    <source>
        <dbReference type="ARBA" id="ARBA00022777"/>
    </source>
</evidence>
<dbReference type="HAMAP" id="MF_00456">
    <property type="entry name" value="ProB"/>
    <property type="match status" value="1"/>
</dbReference>
<protein>
    <recommendedName>
        <fullName evidence="8">Glutamate 5-kinase</fullName>
        <ecNumber evidence="8">2.7.2.11</ecNumber>
    </recommendedName>
    <alternativeName>
        <fullName evidence="8">Gamma-glutamyl kinase</fullName>
        <shortName evidence="8">GK</shortName>
    </alternativeName>
</protein>
<dbReference type="FunFam" id="3.40.1160.10:FF:000018">
    <property type="entry name" value="Glutamate 5-kinase"/>
    <property type="match status" value="1"/>
</dbReference>
<dbReference type="Gene3D" id="3.40.1160.10">
    <property type="entry name" value="Acetylglutamate kinase-like"/>
    <property type="match status" value="1"/>
</dbReference>
<dbReference type="GO" id="GO:0055129">
    <property type="term" value="P:L-proline biosynthetic process"/>
    <property type="evidence" value="ECO:0007669"/>
    <property type="project" value="UniProtKB-UniRule"/>
</dbReference>